<gene>
    <name evidence="3" type="ORF">FRX31_018114</name>
</gene>
<accession>A0A7J6W4K1</accession>
<dbReference type="PANTHER" id="PTHR45639">
    <property type="entry name" value="HSC70CB, ISOFORM G-RELATED"/>
    <property type="match status" value="1"/>
</dbReference>
<keyword evidence="3" id="KW-0346">Stress response</keyword>
<dbReference type="InterPro" id="IPR013126">
    <property type="entry name" value="Hsp_70_fam"/>
</dbReference>
<organism evidence="3 4">
    <name type="scientific">Thalictrum thalictroides</name>
    <name type="common">Rue-anemone</name>
    <name type="synonym">Anemone thalictroides</name>
    <dbReference type="NCBI Taxonomy" id="46969"/>
    <lineage>
        <taxon>Eukaryota</taxon>
        <taxon>Viridiplantae</taxon>
        <taxon>Streptophyta</taxon>
        <taxon>Embryophyta</taxon>
        <taxon>Tracheophyta</taxon>
        <taxon>Spermatophyta</taxon>
        <taxon>Magnoliopsida</taxon>
        <taxon>Ranunculales</taxon>
        <taxon>Ranunculaceae</taxon>
        <taxon>Thalictroideae</taxon>
        <taxon>Thalictrum</taxon>
    </lineage>
</organism>
<dbReference type="SUPFAM" id="SSF100934">
    <property type="entry name" value="Heat shock protein 70kD (HSP70), C-terminal subdomain"/>
    <property type="match status" value="1"/>
</dbReference>
<evidence type="ECO:0000256" key="1">
    <source>
        <dbReference type="ARBA" id="ARBA00022741"/>
    </source>
</evidence>
<dbReference type="EMBL" id="JABWDY010021579">
    <property type="protein sequence ID" value="KAF5192299.1"/>
    <property type="molecule type" value="Genomic_DNA"/>
</dbReference>
<evidence type="ECO:0000313" key="4">
    <source>
        <dbReference type="Proteomes" id="UP000554482"/>
    </source>
</evidence>
<protein>
    <submittedName>
        <fullName evidence="3">Heat shock protein</fullName>
    </submittedName>
</protein>
<dbReference type="Proteomes" id="UP000554482">
    <property type="component" value="Unassembled WGS sequence"/>
</dbReference>
<evidence type="ECO:0000256" key="2">
    <source>
        <dbReference type="ARBA" id="ARBA00022840"/>
    </source>
</evidence>
<dbReference type="GO" id="GO:0140662">
    <property type="term" value="F:ATP-dependent protein folding chaperone"/>
    <property type="evidence" value="ECO:0007669"/>
    <property type="project" value="InterPro"/>
</dbReference>
<comment type="caution">
    <text evidence="3">The sequence shown here is derived from an EMBL/GenBank/DDBJ whole genome shotgun (WGS) entry which is preliminary data.</text>
</comment>
<dbReference type="GO" id="GO:0005634">
    <property type="term" value="C:nucleus"/>
    <property type="evidence" value="ECO:0007669"/>
    <property type="project" value="TreeGrafter"/>
</dbReference>
<feature type="non-terminal residue" evidence="3">
    <location>
        <position position="1"/>
    </location>
</feature>
<dbReference type="GO" id="GO:0005829">
    <property type="term" value="C:cytosol"/>
    <property type="evidence" value="ECO:0007669"/>
    <property type="project" value="TreeGrafter"/>
</dbReference>
<dbReference type="PANTHER" id="PTHR45639:SF4">
    <property type="entry name" value="HSC70CB, ISOFORM G"/>
    <property type="match status" value="1"/>
</dbReference>
<sequence length="70" mass="7847">MVNFAARDAALSTDAKFDHIDVAEKQKVVNECAEAEAWLREKKQQQESLPKYATPVVLTSDVKRKAEALD</sequence>
<evidence type="ECO:0000313" key="3">
    <source>
        <dbReference type="EMBL" id="KAF5192299.1"/>
    </source>
</evidence>
<dbReference type="OrthoDB" id="1741903at2759"/>
<dbReference type="GO" id="GO:0005524">
    <property type="term" value="F:ATP binding"/>
    <property type="evidence" value="ECO:0007669"/>
    <property type="project" value="UniProtKB-KW"/>
</dbReference>
<keyword evidence="2" id="KW-0067">ATP-binding</keyword>
<dbReference type="AlphaFoldDB" id="A0A7J6W4K1"/>
<keyword evidence="1" id="KW-0547">Nucleotide-binding</keyword>
<reference evidence="3 4" key="1">
    <citation type="submission" date="2020-06" db="EMBL/GenBank/DDBJ databases">
        <title>Transcriptomic and genomic resources for Thalictrum thalictroides and T. hernandezii: Facilitating candidate gene discovery in an emerging model plant lineage.</title>
        <authorList>
            <person name="Arias T."/>
            <person name="Riano-Pachon D.M."/>
            <person name="Di Stilio V.S."/>
        </authorList>
    </citation>
    <scope>NUCLEOTIDE SEQUENCE [LARGE SCALE GENOMIC DNA]</scope>
    <source>
        <strain evidence="4">cv. WT478/WT964</strain>
        <tissue evidence="3">Leaves</tissue>
    </source>
</reference>
<dbReference type="InterPro" id="IPR029048">
    <property type="entry name" value="HSP70_C_sf"/>
</dbReference>
<keyword evidence="4" id="KW-1185">Reference proteome</keyword>
<name>A0A7J6W4K1_THATH</name>
<proteinExistence type="predicted"/>